<dbReference type="Proteomes" id="UP001298681">
    <property type="component" value="Unassembled WGS sequence"/>
</dbReference>
<evidence type="ECO:0000256" key="1">
    <source>
        <dbReference type="ARBA" id="ARBA00010458"/>
    </source>
</evidence>
<gene>
    <name evidence="5" type="ORF">L0P57_02550</name>
</gene>
<reference evidence="5 6" key="1">
    <citation type="submission" date="2022-01" db="EMBL/GenBank/DDBJ databases">
        <title>Collection of gut derived symbiotic bacterial strains cultured from healthy donors.</title>
        <authorList>
            <person name="Lin H."/>
            <person name="Kohout C."/>
            <person name="Waligurski E."/>
            <person name="Pamer E.G."/>
        </authorList>
    </citation>
    <scope>NUCLEOTIDE SEQUENCE [LARGE SCALE GENOMIC DNA]</scope>
    <source>
        <strain evidence="5 6">DFI.7.58</strain>
    </source>
</reference>
<dbReference type="InterPro" id="IPR006683">
    <property type="entry name" value="Thioestr_dom"/>
</dbReference>
<dbReference type="Gene3D" id="3.10.129.10">
    <property type="entry name" value="Hotdog Thioesterase"/>
    <property type="match status" value="1"/>
</dbReference>
<evidence type="ECO:0000313" key="6">
    <source>
        <dbReference type="Proteomes" id="UP001298681"/>
    </source>
</evidence>
<evidence type="ECO:0000259" key="4">
    <source>
        <dbReference type="PROSITE" id="PS51770"/>
    </source>
</evidence>
<dbReference type="InterPro" id="IPR029069">
    <property type="entry name" value="HotDog_dom_sf"/>
</dbReference>
<dbReference type="CDD" id="cd03442">
    <property type="entry name" value="BFIT_BACH"/>
    <property type="match status" value="1"/>
</dbReference>
<dbReference type="InterPro" id="IPR033120">
    <property type="entry name" value="HOTDOG_ACOT"/>
</dbReference>
<accession>A0ABS9MGH4</accession>
<evidence type="ECO:0000313" key="5">
    <source>
        <dbReference type="EMBL" id="MCG4609826.1"/>
    </source>
</evidence>
<evidence type="ECO:0000256" key="3">
    <source>
        <dbReference type="PROSITE-ProRule" id="PRU01106"/>
    </source>
</evidence>
<protein>
    <submittedName>
        <fullName evidence="5">Acyl-CoA thioesterase</fullName>
    </submittedName>
</protein>
<comment type="similarity">
    <text evidence="1">Belongs to the acyl coenzyme A hydrolase family.</text>
</comment>
<dbReference type="PANTHER" id="PTHR11049:SF24">
    <property type="entry name" value="CYTOSOLIC ACYL COENZYME A THIOESTER HYDROLASE"/>
    <property type="match status" value="1"/>
</dbReference>
<proteinExistence type="inferred from homology"/>
<dbReference type="EMBL" id="JAKNHQ010000002">
    <property type="protein sequence ID" value="MCG4609826.1"/>
    <property type="molecule type" value="Genomic_DNA"/>
</dbReference>
<dbReference type="SUPFAM" id="SSF54637">
    <property type="entry name" value="Thioesterase/thiol ester dehydrase-isomerase"/>
    <property type="match status" value="1"/>
</dbReference>
<dbReference type="PANTHER" id="PTHR11049">
    <property type="entry name" value="ACYL COENZYME A THIOESTER HYDROLASE"/>
    <property type="match status" value="1"/>
</dbReference>
<organism evidence="5 6">
    <name type="scientific">Anaeromassilibacillus senegalensis</name>
    <dbReference type="NCBI Taxonomy" id="1673717"/>
    <lineage>
        <taxon>Bacteria</taxon>
        <taxon>Bacillati</taxon>
        <taxon>Bacillota</taxon>
        <taxon>Clostridia</taxon>
        <taxon>Eubacteriales</taxon>
        <taxon>Acutalibacteraceae</taxon>
        <taxon>Anaeromassilibacillus</taxon>
    </lineage>
</organism>
<evidence type="ECO:0000256" key="2">
    <source>
        <dbReference type="ARBA" id="ARBA00022801"/>
    </source>
</evidence>
<keyword evidence="2 3" id="KW-0378">Hydrolase</keyword>
<name>A0ABS9MGH4_9FIRM</name>
<dbReference type="RefSeq" id="WP_087229390.1">
    <property type="nucleotide sequence ID" value="NZ_JAKNHQ010000002.1"/>
</dbReference>
<feature type="domain" description="HotDog ACOT-type" evidence="4">
    <location>
        <begin position="11"/>
        <end position="122"/>
    </location>
</feature>
<sequence>MESNIPAKRVADSEVEQVQAIMPNHLNGAGRVFGGQLAAWIDVVGGIVARRHSNRNVTTAAIDNLQFKEAVYANSTVVLHGKITYVGRTSMEVRVDSFVESLSGERKLVNTAYLVEVALDDQGNPTAVPGLILENFQDRAEWEAGEKRRELRHQRHREAF</sequence>
<comment type="caution">
    <text evidence="5">The sequence shown here is derived from an EMBL/GenBank/DDBJ whole genome shotgun (WGS) entry which is preliminary data.</text>
</comment>
<keyword evidence="6" id="KW-1185">Reference proteome</keyword>
<dbReference type="InterPro" id="IPR040170">
    <property type="entry name" value="Cytosol_ACT"/>
</dbReference>
<dbReference type="PROSITE" id="PS51770">
    <property type="entry name" value="HOTDOG_ACOT"/>
    <property type="match status" value="1"/>
</dbReference>
<dbReference type="Pfam" id="PF03061">
    <property type="entry name" value="4HBT"/>
    <property type="match status" value="1"/>
</dbReference>